<dbReference type="Proteomes" id="UP001186104">
    <property type="component" value="Unassembled WGS sequence"/>
</dbReference>
<dbReference type="EMBL" id="JAWLKF010000029">
    <property type="protein sequence ID" value="MDV6305716.1"/>
    <property type="molecule type" value="Genomic_DNA"/>
</dbReference>
<keyword evidence="2" id="KW-0229">DNA integration</keyword>
<dbReference type="SUPFAM" id="SSF56349">
    <property type="entry name" value="DNA breaking-rejoining enzymes"/>
    <property type="match status" value="1"/>
</dbReference>
<name>A0ABU4D9E5_9NOCA</name>
<dbReference type="RefSeq" id="WP_206510590.1">
    <property type="nucleotide sequence ID" value="NZ_JAWLKF010000029.1"/>
</dbReference>
<dbReference type="InterPro" id="IPR010998">
    <property type="entry name" value="Integrase_recombinase_N"/>
</dbReference>
<dbReference type="InterPro" id="IPR013762">
    <property type="entry name" value="Integrase-like_cat_sf"/>
</dbReference>
<dbReference type="InterPro" id="IPR044068">
    <property type="entry name" value="CB"/>
</dbReference>
<evidence type="ECO:0000256" key="4">
    <source>
        <dbReference type="ARBA" id="ARBA00023172"/>
    </source>
</evidence>
<evidence type="ECO:0000313" key="8">
    <source>
        <dbReference type="EMBL" id="MDV6305716.1"/>
    </source>
</evidence>
<dbReference type="PANTHER" id="PTHR30349:SF64">
    <property type="entry name" value="PROPHAGE INTEGRASE INTD-RELATED"/>
    <property type="match status" value="1"/>
</dbReference>
<feature type="domain" description="Core-binding (CB)" evidence="7">
    <location>
        <begin position="23"/>
        <end position="121"/>
    </location>
</feature>
<protein>
    <submittedName>
        <fullName evidence="8">Tyrosine-type recombinase/integrase</fullName>
    </submittedName>
</protein>
<organism evidence="8 9">
    <name type="scientific">Rhodococcus cerastii</name>
    <dbReference type="NCBI Taxonomy" id="908616"/>
    <lineage>
        <taxon>Bacteria</taxon>
        <taxon>Bacillati</taxon>
        <taxon>Actinomycetota</taxon>
        <taxon>Actinomycetes</taxon>
        <taxon>Mycobacteriales</taxon>
        <taxon>Nocardiaceae</taxon>
        <taxon>Rhodococcus</taxon>
    </lineage>
</organism>
<dbReference type="Gene3D" id="1.10.443.10">
    <property type="entry name" value="Intergrase catalytic core"/>
    <property type="match status" value="1"/>
</dbReference>
<comment type="caution">
    <text evidence="8">The sequence shown here is derived from an EMBL/GenBank/DDBJ whole genome shotgun (WGS) entry which is preliminary data.</text>
</comment>
<evidence type="ECO:0000256" key="1">
    <source>
        <dbReference type="ARBA" id="ARBA00008857"/>
    </source>
</evidence>
<dbReference type="PROSITE" id="PS51898">
    <property type="entry name" value="TYR_RECOMBINASE"/>
    <property type="match status" value="1"/>
</dbReference>
<evidence type="ECO:0000259" key="6">
    <source>
        <dbReference type="PROSITE" id="PS51898"/>
    </source>
</evidence>
<gene>
    <name evidence="8" type="ORF">R3P93_24405</name>
</gene>
<dbReference type="Pfam" id="PF00589">
    <property type="entry name" value="Phage_integrase"/>
    <property type="match status" value="1"/>
</dbReference>
<keyword evidence="4" id="KW-0233">DNA recombination</keyword>
<dbReference type="Pfam" id="PF02899">
    <property type="entry name" value="Phage_int_SAM_1"/>
    <property type="match status" value="1"/>
</dbReference>
<dbReference type="InterPro" id="IPR011010">
    <property type="entry name" value="DNA_brk_join_enz"/>
</dbReference>
<dbReference type="PROSITE" id="PS51900">
    <property type="entry name" value="CB"/>
    <property type="match status" value="1"/>
</dbReference>
<sequence length="404" mass="45493">MARTQKVVLPDGGVTWSVLDRDHAVVGPVEEWLEWLRVACAFSPNTVKAYSRGLALWWHYLEQNGVEWRDPGLTALSGFIGWLTGGDLPTARQHRVKPTTCGPRTVSLRLAALASFYEWSERQCGAVAPRLGRARREPEFQSFLTHLQSRRRDRPAALVPRRRWHTGPTPVFLPVHVQRILDSAATFDPISRSWAGNLRDRLLFEILAETGLRLGEALGVRHEDWIVGRGGTPYIEVVPRGDNPNGARVKNMKGRRVFVSDRLERIYGDFLYEVGDVADRHGLPLRDTDPVLVNTGGGQLLAAMTPSGVYRVVERLQRRVGGAVPSGWTPHWFRHTHATALLLSGVPAHVVMRRLGHAQVQTTLDLYGWVTEEAELRSVAEWRTFAQGWHLPTEQGYTTNLENR</sequence>
<dbReference type="InterPro" id="IPR004107">
    <property type="entry name" value="Integrase_SAM-like_N"/>
</dbReference>
<evidence type="ECO:0000256" key="5">
    <source>
        <dbReference type="PROSITE-ProRule" id="PRU01248"/>
    </source>
</evidence>
<dbReference type="InterPro" id="IPR050090">
    <property type="entry name" value="Tyrosine_recombinase_XerCD"/>
</dbReference>
<reference evidence="8 9" key="1">
    <citation type="submission" date="2023-10" db="EMBL/GenBank/DDBJ databases">
        <title>Development of a sustainable strategy for remediation of hydrocarbon-contaminated territories based on the waste exchange concept.</title>
        <authorList>
            <person name="Krivoruchko A."/>
        </authorList>
    </citation>
    <scope>NUCLEOTIDE SEQUENCE [LARGE SCALE GENOMIC DNA]</scope>
    <source>
        <strain evidence="8 9">IEGM 1327</strain>
    </source>
</reference>
<keyword evidence="3 5" id="KW-0238">DNA-binding</keyword>
<comment type="similarity">
    <text evidence="1">Belongs to the 'phage' integrase family.</text>
</comment>
<dbReference type="InterPro" id="IPR002104">
    <property type="entry name" value="Integrase_catalytic"/>
</dbReference>
<accession>A0ABU4D9E5</accession>
<evidence type="ECO:0000259" key="7">
    <source>
        <dbReference type="PROSITE" id="PS51900"/>
    </source>
</evidence>
<evidence type="ECO:0000256" key="3">
    <source>
        <dbReference type="ARBA" id="ARBA00023125"/>
    </source>
</evidence>
<feature type="domain" description="Tyr recombinase" evidence="6">
    <location>
        <begin position="166"/>
        <end position="381"/>
    </location>
</feature>
<evidence type="ECO:0000313" key="9">
    <source>
        <dbReference type="Proteomes" id="UP001186104"/>
    </source>
</evidence>
<dbReference type="PANTHER" id="PTHR30349">
    <property type="entry name" value="PHAGE INTEGRASE-RELATED"/>
    <property type="match status" value="1"/>
</dbReference>
<evidence type="ECO:0000256" key="2">
    <source>
        <dbReference type="ARBA" id="ARBA00022908"/>
    </source>
</evidence>
<proteinExistence type="inferred from homology"/>
<dbReference type="Gene3D" id="1.10.150.130">
    <property type="match status" value="1"/>
</dbReference>
<keyword evidence="9" id="KW-1185">Reference proteome</keyword>